<keyword evidence="9" id="KW-0614">Plasmid</keyword>
<dbReference type="OrthoDB" id="7939379at2"/>
<evidence type="ECO:0000256" key="5">
    <source>
        <dbReference type="ARBA" id="ARBA00022989"/>
    </source>
</evidence>
<dbReference type="PROSITE" id="PS50928">
    <property type="entry name" value="ABC_TM1"/>
    <property type="match status" value="1"/>
</dbReference>
<accession>A0A5Q0CF71</accession>
<dbReference type="GO" id="GO:0055085">
    <property type="term" value="P:transmembrane transport"/>
    <property type="evidence" value="ECO:0007669"/>
    <property type="project" value="InterPro"/>
</dbReference>
<dbReference type="KEGG" id="rgr:FZ934_27670"/>
<dbReference type="CDD" id="cd06261">
    <property type="entry name" value="TM_PBP2"/>
    <property type="match status" value="1"/>
</dbReference>
<keyword evidence="10" id="KW-1185">Reference proteome</keyword>
<feature type="transmembrane region" description="Helical" evidence="7">
    <location>
        <begin position="20"/>
        <end position="40"/>
    </location>
</feature>
<evidence type="ECO:0000259" key="8">
    <source>
        <dbReference type="PROSITE" id="PS50928"/>
    </source>
</evidence>
<evidence type="ECO:0000256" key="2">
    <source>
        <dbReference type="ARBA" id="ARBA00022448"/>
    </source>
</evidence>
<proteinExistence type="inferred from homology"/>
<dbReference type="RefSeq" id="WP_153273922.1">
    <property type="nucleotide sequence ID" value="NZ_CP043499.1"/>
</dbReference>
<evidence type="ECO:0000256" key="1">
    <source>
        <dbReference type="ARBA" id="ARBA00004651"/>
    </source>
</evidence>
<evidence type="ECO:0000256" key="4">
    <source>
        <dbReference type="ARBA" id="ARBA00022692"/>
    </source>
</evidence>
<keyword evidence="3" id="KW-1003">Cell membrane</keyword>
<reference evidence="9 10" key="1">
    <citation type="submission" date="2019-08" db="EMBL/GenBank/DDBJ databases">
        <title>Prosopis cineraria nodule microbiome.</title>
        <authorList>
            <person name="Ali R."/>
            <person name="Chaluvadi S.R."/>
            <person name="Wang X."/>
        </authorList>
    </citation>
    <scope>NUCLEOTIDE SEQUENCE [LARGE SCALE GENOMIC DNA]</scope>
    <source>
        <strain evidence="9 10">BG7</strain>
        <plasmid evidence="9 10">unnamed</plasmid>
    </source>
</reference>
<feature type="transmembrane region" description="Helical" evidence="7">
    <location>
        <begin position="155"/>
        <end position="180"/>
    </location>
</feature>
<feature type="transmembrane region" description="Helical" evidence="7">
    <location>
        <begin position="266"/>
        <end position="286"/>
    </location>
</feature>
<name>A0A5Q0CF71_9HYPH</name>
<organism evidence="9 10">
    <name type="scientific">Rhizobium grahamii</name>
    <dbReference type="NCBI Taxonomy" id="1120045"/>
    <lineage>
        <taxon>Bacteria</taxon>
        <taxon>Pseudomonadati</taxon>
        <taxon>Pseudomonadota</taxon>
        <taxon>Alphaproteobacteria</taxon>
        <taxon>Hyphomicrobiales</taxon>
        <taxon>Rhizobiaceae</taxon>
        <taxon>Rhizobium/Agrobacterium group</taxon>
        <taxon>Rhizobium</taxon>
    </lineage>
</organism>
<dbReference type="Gene3D" id="1.10.3720.10">
    <property type="entry name" value="MetI-like"/>
    <property type="match status" value="1"/>
</dbReference>
<geneLocation type="plasmid" evidence="9 10">
    <name>unnamed</name>
</geneLocation>
<dbReference type="InterPro" id="IPR035906">
    <property type="entry name" value="MetI-like_sf"/>
</dbReference>
<evidence type="ECO:0000313" key="10">
    <source>
        <dbReference type="Proteomes" id="UP000326881"/>
    </source>
</evidence>
<dbReference type="InterPro" id="IPR051393">
    <property type="entry name" value="ABC_transporter_permease"/>
</dbReference>
<comment type="similarity">
    <text evidence="7">Belongs to the binding-protein-dependent transport system permease family.</text>
</comment>
<dbReference type="SUPFAM" id="SSF161098">
    <property type="entry name" value="MetI-like"/>
    <property type="match status" value="1"/>
</dbReference>
<evidence type="ECO:0000256" key="6">
    <source>
        <dbReference type="ARBA" id="ARBA00023136"/>
    </source>
</evidence>
<keyword evidence="2 7" id="KW-0813">Transport</keyword>
<evidence type="ECO:0000313" key="9">
    <source>
        <dbReference type="EMBL" id="QFY63983.1"/>
    </source>
</evidence>
<dbReference type="PANTHER" id="PTHR30193">
    <property type="entry name" value="ABC TRANSPORTER PERMEASE PROTEIN"/>
    <property type="match status" value="1"/>
</dbReference>
<dbReference type="PROSITE" id="PS51257">
    <property type="entry name" value="PROKAR_LIPOPROTEIN"/>
    <property type="match status" value="1"/>
</dbReference>
<dbReference type="InterPro" id="IPR000515">
    <property type="entry name" value="MetI-like"/>
</dbReference>
<dbReference type="GO" id="GO:0005886">
    <property type="term" value="C:plasma membrane"/>
    <property type="evidence" value="ECO:0007669"/>
    <property type="project" value="UniProtKB-SubCell"/>
</dbReference>
<protein>
    <submittedName>
        <fullName evidence="9">Sugar ABC transporter permease</fullName>
    </submittedName>
</protein>
<feature type="domain" description="ABC transmembrane type-1" evidence="8">
    <location>
        <begin position="70"/>
        <end position="282"/>
    </location>
</feature>
<keyword evidence="4 7" id="KW-0812">Transmembrane</keyword>
<dbReference type="EMBL" id="CP043499">
    <property type="protein sequence ID" value="QFY63983.1"/>
    <property type="molecule type" value="Genomic_DNA"/>
</dbReference>
<keyword evidence="6 7" id="KW-0472">Membrane</keyword>
<feature type="transmembrane region" description="Helical" evidence="7">
    <location>
        <begin position="201"/>
        <end position="226"/>
    </location>
</feature>
<comment type="subcellular location">
    <subcellularLocation>
        <location evidence="1 7">Cell membrane</location>
        <topology evidence="1 7">Multi-pass membrane protein</topology>
    </subcellularLocation>
</comment>
<feature type="transmembrane region" description="Helical" evidence="7">
    <location>
        <begin position="74"/>
        <end position="95"/>
    </location>
</feature>
<dbReference type="PANTHER" id="PTHR30193:SF37">
    <property type="entry name" value="INNER MEMBRANE ABC TRANSPORTER PERMEASE PROTEIN YCJO"/>
    <property type="match status" value="1"/>
</dbReference>
<dbReference type="AlphaFoldDB" id="A0A5Q0CF71"/>
<dbReference type="Proteomes" id="UP000326881">
    <property type="component" value="Plasmid unnamed"/>
</dbReference>
<evidence type="ECO:0000256" key="3">
    <source>
        <dbReference type="ARBA" id="ARBA00022475"/>
    </source>
</evidence>
<evidence type="ECO:0000256" key="7">
    <source>
        <dbReference type="RuleBase" id="RU363032"/>
    </source>
</evidence>
<feature type="transmembrane region" description="Helical" evidence="7">
    <location>
        <begin position="107"/>
        <end position="127"/>
    </location>
</feature>
<keyword evidence="5 7" id="KW-1133">Transmembrane helix</keyword>
<gene>
    <name evidence="9" type="ORF">FZ934_27670</name>
</gene>
<sequence length="293" mass="32358">MRSATAHQSDLKNGIFVTPFLLVFSCLLVIPLLWGAWLSLTKADLFGPGKFVGLANYSRLFADKVFLGSIVNTLYFVLLTVPAFAVCGLALALALNRQTRFATVMRAIFFASSVLSVTVVTLIWRIVFIPDIGLLSNIFGWLGLPQVAFLSSPKLAMPAIAIATLWWGIGLPMMLFLAALQQIPGEIYEAAALDNAKRWKTLWHITLPAIRRTFVLVLIVQCVLQFQLFGQAQLMTQGGPNNASRPVVLYVYEVAFRRFDVGMGAATSQVLFALILMAALVQYVVARRKEESR</sequence>
<dbReference type="Pfam" id="PF00528">
    <property type="entry name" value="BPD_transp_1"/>
    <property type="match status" value="1"/>
</dbReference>